<dbReference type="InterPro" id="IPR013783">
    <property type="entry name" value="Ig-like_fold"/>
</dbReference>
<evidence type="ECO:0000313" key="2">
    <source>
        <dbReference type="EMBL" id="RON79902.1"/>
    </source>
</evidence>
<dbReference type="Proteomes" id="UP000285378">
    <property type="component" value="Unassembled WGS sequence"/>
</dbReference>
<dbReference type="AlphaFoldDB" id="A0A423MAQ0"/>
<dbReference type="EMBL" id="MOBX01000014">
    <property type="protein sequence ID" value="RON79902.1"/>
    <property type="molecule type" value="Genomic_DNA"/>
</dbReference>
<evidence type="ECO:0000313" key="3">
    <source>
        <dbReference type="Proteomes" id="UP000285378"/>
    </source>
</evidence>
<gene>
    <name evidence="2" type="ORF">BK670_20625</name>
</gene>
<proteinExistence type="predicted"/>
<dbReference type="Gene3D" id="2.60.40.10">
    <property type="entry name" value="Immunoglobulins"/>
    <property type="match status" value="1"/>
</dbReference>
<organism evidence="2 3">
    <name type="scientific">Pseudomonas fluorescens</name>
    <dbReference type="NCBI Taxonomy" id="294"/>
    <lineage>
        <taxon>Bacteria</taxon>
        <taxon>Pseudomonadati</taxon>
        <taxon>Pseudomonadota</taxon>
        <taxon>Gammaproteobacteria</taxon>
        <taxon>Pseudomonadales</taxon>
        <taxon>Pseudomonadaceae</taxon>
        <taxon>Pseudomonas</taxon>
    </lineage>
</organism>
<sequence>MTTTQTPDNAVLALSPPRAPEATTPVVGAHSGVPKHVYDPKPMGLTIEVDPPLAGTVEAGDVIRLILNNASTEATKTIQPGEENARQTLYLPKGLLRPNQLNTLVYTITRGSENRGTSTPALTLLYNTIRPGNEDRTPGDYAHSELQLILPQDVIDDGIDAKRAKQGVQVCLAYPYCRAYDVIRLNCNGQDVVRTVTAAEAPASPSAEPTTICVMVGEDVFLRAGDSPKFVFSYTVFDQLGNGPDTDSPYSGTVEVDVHLKETRLVAPDLAEDPDDPSDDPSTIDLTRLGSKDLTVLVHAFAPTWQPTDKIRVTYTATKPDAPVVSHMVEADVERIPFTYKLMVPNAKVIAGSTVSGKYELIRGGDIIATSKTAKAEVVGESLIELLPPFLVAPAVDPIDVLAYPNGVKVRIEYLGALKADRARLVEVNPPADSPRFPLVAFNSNKRVNTVLSPAFLAARQGKVIKLRWNLNRDGGQAGKSDAIKVTLLKIADGDPRLPTPSIAGNTGTALQVYELAATARILALKWPLFEPGQPTWVTCKGFDNNGNPTSTDVRSGEPNDSADGLSVPAPIEWLRTLKNGSKVTVECAIGLDGSSDRLQAVAFPLRIYTVTVEDVKPTISSVKGSPSNIEIPHNGSTLETAVTLSGIASKGQKIEVFDDSIPIGQPTADPTTGVWTLPFSGLRVAKHTFKAVALYGSGGSSEARILTVRVRLFDFTNFSNSQRNGWLNGPAIIDQRDFRYGVFFGRHALFNETFTNNSTGIVLRKIYSNLIVGQQYEFSFLAAIWDWDKKPILSFKSNYGLLINPFTPPKNSYGAYSARFIARATSMTFDFESHVASGSGNDYFLTDLLMREI</sequence>
<name>A0A423MAQ0_PSEFL</name>
<evidence type="ECO:0008006" key="4">
    <source>
        <dbReference type="Google" id="ProtNLM"/>
    </source>
</evidence>
<reference evidence="2 3" key="1">
    <citation type="submission" date="2016-10" db="EMBL/GenBank/DDBJ databases">
        <title>Comparative genome analysis of multiple Pseudomonas spp. focuses on biocontrol and plant growth promoting traits.</title>
        <authorList>
            <person name="Tao X.-Y."/>
            <person name="Taylor C.G."/>
        </authorList>
    </citation>
    <scope>NUCLEOTIDE SEQUENCE [LARGE SCALE GENOMIC DNA]</scope>
    <source>
        <strain evidence="2 3">28B5</strain>
    </source>
</reference>
<evidence type="ECO:0000256" key="1">
    <source>
        <dbReference type="SAM" id="MobiDB-lite"/>
    </source>
</evidence>
<feature type="region of interest" description="Disordered" evidence="1">
    <location>
        <begin position="1"/>
        <end position="20"/>
    </location>
</feature>
<dbReference type="RefSeq" id="WP_185036807.1">
    <property type="nucleotide sequence ID" value="NZ_MOBX01000014.1"/>
</dbReference>
<protein>
    <recommendedName>
        <fullName evidence="4">Ig-like domain repeat protein</fullName>
    </recommendedName>
</protein>
<accession>A0A423MAQ0</accession>
<comment type="caution">
    <text evidence="2">The sequence shown here is derived from an EMBL/GenBank/DDBJ whole genome shotgun (WGS) entry which is preliminary data.</text>
</comment>